<evidence type="ECO:0000313" key="2">
    <source>
        <dbReference type="Proteomes" id="UP000410984"/>
    </source>
</evidence>
<reference evidence="1 2" key="1">
    <citation type="submission" date="2019-06" db="EMBL/GenBank/DDBJ databases">
        <authorList>
            <person name="Rodrigo-Torres L."/>
            <person name="Arahal R. D."/>
            <person name="Lucena T."/>
        </authorList>
    </citation>
    <scope>NUCLEOTIDE SEQUENCE [LARGE SCALE GENOMIC DNA]</scope>
    <source>
        <strain evidence="1 2">SB0023/3</strain>
    </source>
</reference>
<protein>
    <submittedName>
        <fullName evidence="1">Uncharacterized protein</fullName>
    </submittedName>
</protein>
<keyword evidence="2" id="KW-1185">Reference proteome</keyword>
<dbReference type="EMBL" id="CABFPH010000058">
    <property type="protein sequence ID" value="VUD73066.1"/>
    <property type="molecule type" value="Genomic_DNA"/>
</dbReference>
<dbReference type="AlphaFoldDB" id="A0A509EFA5"/>
<gene>
    <name evidence="1" type="ORF">MET9862_03678</name>
</gene>
<organism evidence="1 2">
    <name type="scientific">Methylobacterium symbioticum</name>
    <dbReference type="NCBI Taxonomy" id="2584084"/>
    <lineage>
        <taxon>Bacteria</taxon>
        <taxon>Pseudomonadati</taxon>
        <taxon>Pseudomonadota</taxon>
        <taxon>Alphaproteobacteria</taxon>
        <taxon>Hyphomicrobiales</taxon>
        <taxon>Methylobacteriaceae</taxon>
        <taxon>Methylobacterium</taxon>
    </lineage>
</organism>
<proteinExistence type="predicted"/>
<name>A0A509EFA5_9HYPH</name>
<sequence length="416" mass="45631">MSSLNAQSICSVYVGGSRYLIGPMSAFPVRRDTIRIPPSSTIRTIARESSEVKLLQFRLGDTYSGQIADAEKWLKSQVEQKRVAIIPVDSHVHKPNREAYRDREIRAPGLVGGGSKLIEISSDLKTWPARSKIMEMILRSISYLPKQIQKDLVDFISPTSLSILAGTLTFWAAGHFFGYGEAIDVVLLGVGYALIGYSAIEGVGNLLAGVKGAYLAQDEKQLESAAQTFAQGVSRLGVDAILLFLAKKFSASATAEAEANAIARWQSYISGLELQFDGSKAALWARLGDKGERAASLAKAEGLTTLETVLEKTNFFQRYKIEFGSKHTEVTNKVWQMISEKFASKLSGRVTVYMDQVKLMGGNQPQLGAELLEILDHTKVTSIVFKDVSNPSFSLVWSPADLARYRGQVPPSGRWN</sequence>
<dbReference type="RefSeq" id="WP_142584337.1">
    <property type="nucleotide sequence ID" value="NZ_CABFPH010000058.1"/>
</dbReference>
<dbReference type="OrthoDB" id="8305232at2"/>
<dbReference type="Proteomes" id="UP000410984">
    <property type="component" value="Unassembled WGS sequence"/>
</dbReference>
<accession>A0A509EFA5</accession>
<evidence type="ECO:0000313" key="1">
    <source>
        <dbReference type="EMBL" id="VUD73066.1"/>
    </source>
</evidence>